<sequence>MSHADTLRALVHQTPWLMDWLQQARALALPDWYIGAGAIRNRVWDHLHGYPAQPSCDDIDLVYYQPEATLADEAALQTRLNAGHTGPHWEAVNQALVHQWYPARFGQPCPPLTSAQDGIVGWPETATAIGVRLEADDRLTLAAPCSLDDLFRLTLRWNPLRVPRTTFLQRLEGKQFQQRWPGLRVVE</sequence>
<dbReference type="RefSeq" id="WP_168875933.1">
    <property type="nucleotide sequence ID" value="NZ_JABAIM010000001.1"/>
</dbReference>
<dbReference type="Pfam" id="PF06042">
    <property type="entry name" value="NTP_transf_6"/>
    <property type="match status" value="1"/>
</dbReference>
<keyword evidence="1" id="KW-0808">Transferase</keyword>
<gene>
    <name evidence="1" type="ORF">HF682_03975</name>
</gene>
<evidence type="ECO:0000313" key="2">
    <source>
        <dbReference type="Proteomes" id="UP000587991"/>
    </source>
</evidence>
<dbReference type="EMBL" id="JABAIM010000001">
    <property type="protein sequence ID" value="NLR74311.1"/>
    <property type="molecule type" value="Genomic_DNA"/>
</dbReference>
<dbReference type="PANTHER" id="PTHR39166:SF1">
    <property type="entry name" value="BLL1166 PROTEIN"/>
    <property type="match status" value="1"/>
</dbReference>
<proteinExistence type="predicted"/>
<reference evidence="1 2" key="1">
    <citation type="submission" date="2020-04" db="EMBL/GenBank/DDBJ databases">
        <title>Draft genome of Leeia sp. IMCC25680.</title>
        <authorList>
            <person name="Song J."/>
            <person name="Cho J.-C."/>
        </authorList>
    </citation>
    <scope>NUCLEOTIDE SEQUENCE [LARGE SCALE GENOMIC DNA]</scope>
    <source>
        <strain evidence="1 2">IMCC25680</strain>
    </source>
</reference>
<dbReference type="InterPro" id="IPR009267">
    <property type="entry name" value="NTP_transf_6"/>
</dbReference>
<dbReference type="AlphaFoldDB" id="A0A847RX06"/>
<dbReference type="PANTHER" id="PTHR39166">
    <property type="entry name" value="BLL1166 PROTEIN"/>
    <property type="match status" value="1"/>
</dbReference>
<evidence type="ECO:0000313" key="1">
    <source>
        <dbReference type="EMBL" id="NLR74311.1"/>
    </source>
</evidence>
<dbReference type="GO" id="GO:0016740">
    <property type="term" value="F:transferase activity"/>
    <property type="evidence" value="ECO:0007669"/>
    <property type="project" value="UniProtKB-KW"/>
</dbReference>
<comment type="caution">
    <text evidence="1">The sequence shown here is derived from an EMBL/GenBank/DDBJ whole genome shotgun (WGS) entry which is preliminary data.</text>
</comment>
<protein>
    <submittedName>
        <fullName evidence="1">Nucleotidyltransferase family protein</fullName>
    </submittedName>
</protein>
<accession>A0A847RX06</accession>
<name>A0A847RX06_9NEIS</name>
<organism evidence="1 2">
    <name type="scientific">Leeia aquatica</name>
    <dbReference type="NCBI Taxonomy" id="2725557"/>
    <lineage>
        <taxon>Bacteria</taxon>
        <taxon>Pseudomonadati</taxon>
        <taxon>Pseudomonadota</taxon>
        <taxon>Betaproteobacteria</taxon>
        <taxon>Neisseriales</taxon>
        <taxon>Leeiaceae</taxon>
        <taxon>Leeia</taxon>
    </lineage>
</organism>
<keyword evidence="2" id="KW-1185">Reference proteome</keyword>
<dbReference type="Proteomes" id="UP000587991">
    <property type="component" value="Unassembled WGS sequence"/>
</dbReference>